<evidence type="ECO:0000259" key="1">
    <source>
        <dbReference type="PROSITE" id="PS51186"/>
    </source>
</evidence>
<dbReference type="Pfam" id="PF00583">
    <property type="entry name" value="Acetyltransf_1"/>
    <property type="match status" value="1"/>
</dbReference>
<dbReference type="RefSeq" id="WP_073231692.1">
    <property type="nucleotide sequence ID" value="NZ_FQUQ01000002.1"/>
</dbReference>
<evidence type="ECO:0000313" key="2">
    <source>
        <dbReference type="EMBL" id="SHF48156.1"/>
    </source>
</evidence>
<dbReference type="OrthoDB" id="9787920at2"/>
<proteinExistence type="predicted"/>
<dbReference type="EMBL" id="FQUQ01000002">
    <property type="protein sequence ID" value="SHF48156.1"/>
    <property type="molecule type" value="Genomic_DNA"/>
</dbReference>
<dbReference type="GO" id="GO:0016747">
    <property type="term" value="F:acyltransferase activity, transferring groups other than amino-acyl groups"/>
    <property type="evidence" value="ECO:0007669"/>
    <property type="project" value="InterPro"/>
</dbReference>
<dbReference type="Proteomes" id="UP000184287">
    <property type="component" value="Unassembled WGS sequence"/>
</dbReference>
<evidence type="ECO:0000313" key="3">
    <source>
        <dbReference type="Proteomes" id="UP000184287"/>
    </source>
</evidence>
<dbReference type="InterPro" id="IPR000182">
    <property type="entry name" value="GNAT_dom"/>
</dbReference>
<dbReference type="InterPro" id="IPR016181">
    <property type="entry name" value="Acyl_CoA_acyltransferase"/>
</dbReference>
<gene>
    <name evidence="2" type="ORF">SAMN04488522_1021437</name>
</gene>
<dbReference type="AlphaFoldDB" id="A0A1M5C0G0"/>
<keyword evidence="3" id="KW-1185">Reference proteome</keyword>
<dbReference type="PROSITE" id="PS51186">
    <property type="entry name" value="GNAT"/>
    <property type="match status" value="1"/>
</dbReference>
<organism evidence="2 3">
    <name type="scientific">Pedobacter caeni</name>
    <dbReference type="NCBI Taxonomy" id="288992"/>
    <lineage>
        <taxon>Bacteria</taxon>
        <taxon>Pseudomonadati</taxon>
        <taxon>Bacteroidota</taxon>
        <taxon>Sphingobacteriia</taxon>
        <taxon>Sphingobacteriales</taxon>
        <taxon>Sphingobacteriaceae</taxon>
        <taxon>Pedobacter</taxon>
    </lineage>
</organism>
<sequence>MNIKVADTIDQKSYARIAELLFEYNLSKTQEFQNEINKSIEIIIRDEQNEIVGGLYGRSIWGTLEINKCVVIPKNRNEGIGRKLIIEAEKEAKNRNCRFISLNTFSFQAPEFYEKLGFEKIGTETDFPKGLEKRYYRKKL</sequence>
<dbReference type="STRING" id="288992.SAMN04488522_1021437"/>
<dbReference type="Gene3D" id="3.40.630.30">
    <property type="match status" value="1"/>
</dbReference>
<dbReference type="SUPFAM" id="SSF55729">
    <property type="entry name" value="Acyl-CoA N-acyltransferases (Nat)"/>
    <property type="match status" value="1"/>
</dbReference>
<dbReference type="CDD" id="cd04301">
    <property type="entry name" value="NAT_SF"/>
    <property type="match status" value="1"/>
</dbReference>
<feature type="domain" description="N-acetyltransferase" evidence="1">
    <location>
        <begin position="1"/>
        <end position="140"/>
    </location>
</feature>
<keyword evidence="2" id="KW-0808">Transferase</keyword>
<name>A0A1M5C0G0_9SPHI</name>
<reference evidence="3" key="1">
    <citation type="submission" date="2016-11" db="EMBL/GenBank/DDBJ databases">
        <authorList>
            <person name="Varghese N."/>
            <person name="Submissions S."/>
        </authorList>
    </citation>
    <scope>NUCLEOTIDE SEQUENCE [LARGE SCALE GENOMIC DNA]</scope>
    <source>
        <strain evidence="3">DSM 16990</strain>
    </source>
</reference>
<accession>A0A1M5C0G0</accession>
<protein>
    <submittedName>
        <fullName evidence="2">Acetyltransferase (GNAT) family protein</fullName>
    </submittedName>
</protein>